<dbReference type="GO" id="GO:0016810">
    <property type="term" value="F:hydrolase activity, acting on carbon-nitrogen (but not peptide) bonds"/>
    <property type="evidence" value="ECO:0007669"/>
    <property type="project" value="InterPro"/>
</dbReference>
<comment type="caution">
    <text evidence="3">The sequence shown here is derived from an EMBL/GenBank/DDBJ whole genome shotgun (WGS) entry which is preliminary data.</text>
</comment>
<accession>A0A7K1SRN6</accession>
<evidence type="ECO:0000256" key="1">
    <source>
        <dbReference type="ARBA" id="ARBA00022801"/>
    </source>
</evidence>
<name>A0A7K1SRN6_9SPHI</name>
<dbReference type="InterPro" id="IPR050287">
    <property type="entry name" value="MTA/SAH_deaminase"/>
</dbReference>
<dbReference type="PANTHER" id="PTHR43794:SF11">
    <property type="entry name" value="AMIDOHYDROLASE-RELATED DOMAIN-CONTAINING PROTEIN"/>
    <property type="match status" value="1"/>
</dbReference>
<keyword evidence="1 3" id="KW-0378">Hydrolase</keyword>
<dbReference type="InterPro" id="IPR032466">
    <property type="entry name" value="Metal_Hydrolase"/>
</dbReference>
<dbReference type="RefSeq" id="WP_157562758.1">
    <property type="nucleotide sequence ID" value="NZ_WPIK01000001.1"/>
</dbReference>
<sequence length="396" mass="44599">MKKFTADYILTSTSSPIKNGSIVVDDNGKVLQVEDPQNLTAKPQQQYADLKAEKLSGVICPGFVNTHCHLELSHLKGKVPAGEGLIEFIKNVQKLRKTDDAEVIEAAAKADEQMEQNGIVAVGDIANSAVTASVKLKSKLYYHNFIEVYGFDPKNAEAVFNSALAIQEQFKPLAASITPHAAYSVSKELFRLIRKESDDKNSMLTIHNQESDEENKLYRYKQGSFLDFYDRLGLDISFFKPQARNSIQSIIPLFSNRQNVLMVHNTFTSMKDVYFTRRFDRKINWCFCPGANLYIEKTLPKLNIFTHHGFNITLGTDSLASNHVLCILKEMRLLQENFPYLELENMVEWATINGAKFLGIDHEKGTIEAGKTPGLNLISGLDRMKITPETKVRKLA</sequence>
<dbReference type="EMBL" id="WPIK01000001">
    <property type="protein sequence ID" value="MVN19975.1"/>
    <property type="molecule type" value="Genomic_DNA"/>
</dbReference>
<evidence type="ECO:0000259" key="2">
    <source>
        <dbReference type="Pfam" id="PF01979"/>
    </source>
</evidence>
<dbReference type="Pfam" id="PF01979">
    <property type="entry name" value="Amidohydro_1"/>
    <property type="match status" value="1"/>
</dbReference>
<dbReference type="Gene3D" id="3.20.20.140">
    <property type="entry name" value="Metal-dependent hydrolases"/>
    <property type="match status" value="1"/>
</dbReference>
<dbReference type="SUPFAM" id="SSF51338">
    <property type="entry name" value="Composite domain of metallo-dependent hydrolases"/>
    <property type="match status" value="1"/>
</dbReference>
<proteinExistence type="predicted"/>
<evidence type="ECO:0000313" key="4">
    <source>
        <dbReference type="Proteomes" id="UP000462014"/>
    </source>
</evidence>
<evidence type="ECO:0000313" key="3">
    <source>
        <dbReference type="EMBL" id="MVN19975.1"/>
    </source>
</evidence>
<protein>
    <submittedName>
        <fullName evidence="3">Amidohydrolase family protein</fullName>
    </submittedName>
</protein>
<dbReference type="Gene3D" id="2.30.40.10">
    <property type="entry name" value="Urease, subunit C, domain 1"/>
    <property type="match status" value="1"/>
</dbReference>
<dbReference type="PANTHER" id="PTHR43794">
    <property type="entry name" value="AMINOHYDROLASE SSNA-RELATED"/>
    <property type="match status" value="1"/>
</dbReference>
<keyword evidence="4" id="KW-1185">Reference proteome</keyword>
<gene>
    <name evidence="3" type="ORF">GO621_00315</name>
</gene>
<dbReference type="SUPFAM" id="SSF51556">
    <property type="entry name" value="Metallo-dependent hydrolases"/>
    <property type="match status" value="1"/>
</dbReference>
<feature type="domain" description="Amidohydrolase-related" evidence="2">
    <location>
        <begin position="58"/>
        <end position="380"/>
    </location>
</feature>
<dbReference type="Proteomes" id="UP000462014">
    <property type="component" value="Unassembled WGS sequence"/>
</dbReference>
<reference evidence="3 4" key="1">
    <citation type="submission" date="2019-12" db="EMBL/GenBank/DDBJ databases">
        <title>Mucilaginibacter sp. HMF7410 genome sequencing and assembly.</title>
        <authorList>
            <person name="Kang H."/>
            <person name="Cha I."/>
            <person name="Kim H."/>
            <person name="Joh K."/>
        </authorList>
    </citation>
    <scope>NUCLEOTIDE SEQUENCE [LARGE SCALE GENOMIC DNA]</scope>
    <source>
        <strain evidence="3 4">HMF7410</strain>
    </source>
</reference>
<dbReference type="InterPro" id="IPR011059">
    <property type="entry name" value="Metal-dep_hydrolase_composite"/>
</dbReference>
<dbReference type="AlphaFoldDB" id="A0A7K1SRN6"/>
<organism evidence="3 4">
    <name type="scientific">Mucilaginibacter arboris</name>
    <dbReference type="NCBI Taxonomy" id="2682090"/>
    <lineage>
        <taxon>Bacteria</taxon>
        <taxon>Pseudomonadati</taxon>
        <taxon>Bacteroidota</taxon>
        <taxon>Sphingobacteriia</taxon>
        <taxon>Sphingobacteriales</taxon>
        <taxon>Sphingobacteriaceae</taxon>
        <taxon>Mucilaginibacter</taxon>
    </lineage>
</organism>
<dbReference type="InterPro" id="IPR006680">
    <property type="entry name" value="Amidohydro-rel"/>
</dbReference>